<evidence type="ECO:0000259" key="1">
    <source>
        <dbReference type="PROSITE" id="PS51704"/>
    </source>
</evidence>
<dbReference type="SUPFAM" id="SSF51695">
    <property type="entry name" value="PLC-like phosphodiesterases"/>
    <property type="match status" value="1"/>
</dbReference>
<evidence type="ECO:0000313" key="3">
    <source>
        <dbReference type="Proteomes" id="UP000010119"/>
    </source>
</evidence>
<dbReference type="Gene3D" id="3.20.20.190">
    <property type="entry name" value="Phosphatidylinositol (PI) phosphodiesterase"/>
    <property type="match status" value="1"/>
</dbReference>
<name>D7UYK2_LISGR</name>
<dbReference type="PANTHER" id="PTHR46211:SF1">
    <property type="entry name" value="GLYCEROPHOSPHODIESTER PHOSPHODIESTERASE, CYTOPLASMIC"/>
    <property type="match status" value="1"/>
</dbReference>
<keyword evidence="3" id="KW-1185">Reference proteome</keyword>
<dbReference type="AlphaFoldDB" id="D7UYK2"/>
<comment type="caution">
    <text evidence="2">The sequence shown here is derived from an EMBL/GenBank/DDBJ whole genome shotgun (WGS) entry which is preliminary data.</text>
</comment>
<reference evidence="2" key="1">
    <citation type="submission" date="2010-06" db="EMBL/GenBank/DDBJ databases">
        <authorList>
            <person name="Muzny D."/>
            <person name="Qin X."/>
            <person name="Buhay C."/>
            <person name="Dugan-Rocha S."/>
            <person name="Ding Y."/>
            <person name="Chen G."/>
            <person name="Hawes A."/>
            <person name="Holder M."/>
            <person name="Jhangiani S."/>
            <person name="Johnson A."/>
            <person name="Khan Z."/>
            <person name="Li Z."/>
            <person name="Liu W."/>
            <person name="Liu X."/>
            <person name="Perez L."/>
            <person name="Shen H."/>
            <person name="Wang Q."/>
            <person name="Watt J."/>
            <person name="Xi L."/>
            <person name="Xin Y."/>
            <person name="Zhou J."/>
            <person name="Deng J."/>
            <person name="Jiang H."/>
            <person name="Liu Y."/>
            <person name="Qu J."/>
            <person name="Song X.-Z."/>
            <person name="Zhang L."/>
            <person name="Villasana D."/>
            <person name="Johnson A."/>
            <person name="Liu J."/>
            <person name="Liyanage D."/>
            <person name="Lorensuhewa L."/>
            <person name="Robinson T."/>
            <person name="Song A."/>
            <person name="Song B.-B."/>
            <person name="Dinh H."/>
            <person name="Thornton R."/>
            <person name="Coyle M."/>
            <person name="Francisco L."/>
            <person name="Jackson L."/>
            <person name="Javaid M."/>
            <person name="Korchina V."/>
            <person name="Kovar C."/>
            <person name="Mata R."/>
            <person name="Mathew T."/>
            <person name="Ngo R."/>
            <person name="Nguyen L."/>
            <person name="Nguyen N."/>
            <person name="Okwuonu G."/>
            <person name="Ongeri F."/>
            <person name="Pham C."/>
            <person name="Simmons D."/>
            <person name="Wilczek-Boney K."/>
            <person name="Hale W."/>
            <person name="Jakkamsetti A."/>
            <person name="Pham P."/>
            <person name="Ruth R."/>
            <person name="San Lucas F."/>
            <person name="Warren J."/>
            <person name="Zhang J."/>
            <person name="Zhao Z."/>
            <person name="Zhou C."/>
            <person name="Zhu D."/>
            <person name="Lee S."/>
            <person name="Bess C."/>
            <person name="Blankenburg K."/>
            <person name="Forbes L."/>
            <person name="Fu Q."/>
            <person name="Gubbala S."/>
            <person name="Hirani K."/>
            <person name="Jayaseelan J.C."/>
            <person name="Lara F."/>
            <person name="Munidasa M."/>
            <person name="Palculict T."/>
            <person name="Patil S."/>
            <person name="Pu L.-L."/>
            <person name="Saada N."/>
            <person name="Tang L."/>
            <person name="Weissenberger G."/>
            <person name="Zhu Y."/>
            <person name="Hemphill L."/>
            <person name="Shang Y."/>
            <person name="Youmans B."/>
            <person name="Ayvaz T."/>
            <person name="Ross M."/>
            <person name="Santibanez J."/>
            <person name="Aqrawi P."/>
            <person name="Gross S."/>
            <person name="Joshi V."/>
            <person name="Fowler G."/>
            <person name="Nazareth L."/>
            <person name="Reid J."/>
            <person name="Worley K."/>
            <person name="Petrosino J."/>
            <person name="Highlander S."/>
            <person name="Gibbs R."/>
        </authorList>
    </citation>
    <scope>NUCLEOTIDE SEQUENCE [LARGE SCALE GENOMIC DNA]</scope>
    <source>
        <strain evidence="2">DSM 20601</strain>
    </source>
</reference>
<accession>D7UYK2</accession>
<dbReference type="PROSITE" id="PS51704">
    <property type="entry name" value="GP_PDE"/>
    <property type="match status" value="1"/>
</dbReference>
<evidence type="ECO:0000313" key="2">
    <source>
        <dbReference type="EMBL" id="EFI83419.1"/>
    </source>
</evidence>
<gene>
    <name evidence="2" type="primary">glpQ</name>
    <name evidence="2" type="ORF">HMPREF0556_12104</name>
</gene>
<dbReference type="InterPro" id="IPR030395">
    <property type="entry name" value="GP_PDE_dom"/>
</dbReference>
<dbReference type="Proteomes" id="UP000010119">
    <property type="component" value="Unassembled WGS sequence"/>
</dbReference>
<sequence length="244" mass="27297">MEGMTMTMIMAHRGSSGTHPENTLAAIKEAVKAGADSIEIDLQLTKDNIPIVMHDKDVNRMTNGKGLIRSFTYEEIKKLHIKRSGWRAMLPMKIPSFQEVLDALKETPILLNIELKTDEFDYPGIEKIVLDLCNAQGGKTKFLFSSFNPETLKRVRTLNPVADLALITGRDLKTLAEIQQSIEIQAIHPDKRTLGDPLLAGLKVRYWTVNKEADIRKFLLSGADGIITDYPARAKEIQAKLADQ</sequence>
<dbReference type="PANTHER" id="PTHR46211">
    <property type="entry name" value="GLYCEROPHOSPHORYL DIESTER PHOSPHODIESTERASE"/>
    <property type="match status" value="1"/>
</dbReference>
<dbReference type="HOGENOM" id="CLU_030006_3_5_9"/>
<dbReference type="GO" id="GO:0006629">
    <property type="term" value="P:lipid metabolic process"/>
    <property type="evidence" value="ECO:0007669"/>
    <property type="project" value="InterPro"/>
</dbReference>
<dbReference type="STRING" id="525367.HMPREF0556_12104"/>
<organism evidence="2 3">
    <name type="scientific">Listeria grayi DSM 20601</name>
    <dbReference type="NCBI Taxonomy" id="525367"/>
    <lineage>
        <taxon>Bacteria</taxon>
        <taxon>Bacillati</taxon>
        <taxon>Bacillota</taxon>
        <taxon>Bacilli</taxon>
        <taxon>Bacillales</taxon>
        <taxon>Listeriaceae</taxon>
        <taxon>Listeria</taxon>
    </lineage>
</organism>
<dbReference type="eggNOG" id="COG0584">
    <property type="taxonomic scope" value="Bacteria"/>
</dbReference>
<keyword evidence="2" id="KW-0378">Hydrolase</keyword>
<dbReference type="Pfam" id="PF03009">
    <property type="entry name" value="GDPD"/>
    <property type="match status" value="1"/>
</dbReference>
<proteinExistence type="predicted"/>
<feature type="domain" description="GP-PDE" evidence="1">
    <location>
        <begin position="7"/>
        <end position="238"/>
    </location>
</feature>
<dbReference type="EMBL" id="ACCR02000005">
    <property type="protein sequence ID" value="EFI83419.1"/>
    <property type="molecule type" value="Genomic_DNA"/>
</dbReference>
<dbReference type="GO" id="GO:0008889">
    <property type="term" value="F:glycerophosphodiester phosphodiesterase activity"/>
    <property type="evidence" value="ECO:0007669"/>
    <property type="project" value="UniProtKB-EC"/>
</dbReference>
<dbReference type="InterPro" id="IPR017946">
    <property type="entry name" value="PLC-like_Pdiesterase_TIM-brl"/>
</dbReference>
<dbReference type="EC" id="3.1.4.46" evidence="2"/>
<protein>
    <submittedName>
        <fullName evidence="2">Glycerophosphodiester phosphodiesterase family protein</fullName>
        <ecNumber evidence="2">3.1.4.46</ecNumber>
    </submittedName>
</protein>